<dbReference type="Gene3D" id="3.30.2010.10">
    <property type="entry name" value="Metalloproteases ('zincins'), catalytic domain"/>
    <property type="match status" value="1"/>
</dbReference>
<protein>
    <recommendedName>
        <fullName evidence="7">Peptidase M48 domain-containing protein</fullName>
    </recommendedName>
</protein>
<dbReference type="GO" id="GO:0006515">
    <property type="term" value="P:protein quality control for misfolded or incompletely synthesized proteins"/>
    <property type="evidence" value="ECO:0007669"/>
    <property type="project" value="TreeGrafter"/>
</dbReference>
<evidence type="ECO:0000313" key="9">
    <source>
        <dbReference type="Proteomes" id="UP000800200"/>
    </source>
</evidence>
<organism evidence="8 9">
    <name type="scientific">Zopfia rhizophila CBS 207.26</name>
    <dbReference type="NCBI Taxonomy" id="1314779"/>
    <lineage>
        <taxon>Eukaryota</taxon>
        <taxon>Fungi</taxon>
        <taxon>Dikarya</taxon>
        <taxon>Ascomycota</taxon>
        <taxon>Pezizomycotina</taxon>
        <taxon>Dothideomycetes</taxon>
        <taxon>Dothideomycetes incertae sedis</taxon>
        <taxon>Zopfiaceae</taxon>
        <taxon>Zopfia</taxon>
    </lineage>
</organism>
<dbReference type="Pfam" id="PF01435">
    <property type="entry name" value="Peptidase_M48"/>
    <property type="match status" value="1"/>
</dbReference>
<dbReference type="Proteomes" id="UP000800200">
    <property type="component" value="Unassembled WGS sequence"/>
</dbReference>
<evidence type="ECO:0000256" key="2">
    <source>
        <dbReference type="ARBA" id="ARBA00022723"/>
    </source>
</evidence>
<evidence type="ECO:0000313" key="8">
    <source>
        <dbReference type="EMBL" id="KAF2191508.1"/>
    </source>
</evidence>
<dbReference type="GO" id="GO:0005743">
    <property type="term" value="C:mitochondrial inner membrane"/>
    <property type="evidence" value="ECO:0007669"/>
    <property type="project" value="TreeGrafter"/>
</dbReference>
<dbReference type="InterPro" id="IPR001915">
    <property type="entry name" value="Peptidase_M48"/>
</dbReference>
<dbReference type="GO" id="GO:0046872">
    <property type="term" value="F:metal ion binding"/>
    <property type="evidence" value="ECO:0007669"/>
    <property type="project" value="UniProtKB-KW"/>
</dbReference>
<keyword evidence="5 6" id="KW-0482">Metalloprotease</keyword>
<proteinExistence type="inferred from homology"/>
<keyword evidence="3 6" id="KW-0378">Hydrolase</keyword>
<dbReference type="GO" id="GO:0034982">
    <property type="term" value="P:mitochondrial protein processing"/>
    <property type="evidence" value="ECO:0007669"/>
    <property type="project" value="TreeGrafter"/>
</dbReference>
<keyword evidence="1 6" id="KW-0645">Protease</keyword>
<keyword evidence="9" id="KW-1185">Reference proteome</keyword>
<sequence>MLFCLGARILSSFSRSTILPKHTPIRSRCLNPVAQLGGYRAYGRPRLQYKRFQATPNLFMQWAARPTFYRDIGLISLGAGGFYVYNLEEVPVSGRYRFNIISPELEASIARYSMDEIKEEYKGRFLPEWDPRVRQVHKVLDRLLPYVGKELIDVQWEVHVIDSPEQNAFVIPGGKVFVFTGILPLCRTEDGIAAVLGHELAHVVAHHTAERMSQAPIILLGVLLLWSFDMSFYTSKMLLDLFLSWPGSRKQEAEADYIGLMLMAQVCYRPEAAMEFWSRMEKSGQGAPPQILSTHPSHHNREEKIREWLPKAREKQETSECYALMSYADQFASAFGQSRWS</sequence>
<feature type="domain" description="Peptidase M48" evidence="7">
    <location>
        <begin position="134"/>
        <end position="308"/>
    </location>
</feature>
<comment type="similarity">
    <text evidence="6">Belongs to the peptidase M48 family.</text>
</comment>
<dbReference type="PANTHER" id="PTHR22726">
    <property type="entry name" value="METALLOENDOPEPTIDASE OMA1"/>
    <property type="match status" value="1"/>
</dbReference>
<name>A0A6A6EL54_9PEZI</name>
<dbReference type="CDD" id="cd07331">
    <property type="entry name" value="M48C_Oma1_like"/>
    <property type="match status" value="1"/>
</dbReference>
<dbReference type="EMBL" id="ML994617">
    <property type="protein sequence ID" value="KAF2191508.1"/>
    <property type="molecule type" value="Genomic_DNA"/>
</dbReference>
<dbReference type="PANTHER" id="PTHR22726:SF1">
    <property type="entry name" value="METALLOENDOPEPTIDASE OMA1, MITOCHONDRIAL"/>
    <property type="match status" value="1"/>
</dbReference>
<dbReference type="GO" id="GO:0004222">
    <property type="term" value="F:metalloendopeptidase activity"/>
    <property type="evidence" value="ECO:0007669"/>
    <property type="project" value="InterPro"/>
</dbReference>
<comment type="cofactor">
    <cofactor evidence="6">
        <name>Zn(2+)</name>
        <dbReference type="ChEBI" id="CHEBI:29105"/>
    </cofactor>
    <text evidence="6">Binds 1 zinc ion per subunit.</text>
</comment>
<evidence type="ECO:0000256" key="4">
    <source>
        <dbReference type="ARBA" id="ARBA00022833"/>
    </source>
</evidence>
<evidence type="ECO:0000256" key="5">
    <source>
        <dbReference type="ARBA" id="ARBA00023049"/>
    </source>
</evidence>
<reference evidence="8" key="1">
    <citation type="journal article" date="2020" name="Stud. Mycol.">
        <title>101 Dothideomycetes genomes: a test case for predicting lifestyles and emergence of pathogens.</title>
        <authorList>
            <person name="Haridas S."/>
            <person name="Albert R."/>
            <person name="Binder M."/>
            <person name="Bloem J."/>
            <person name="Labutti K."/>
            <person name="Salamov A."/>
            <person name="Andreopoulos B."/>
            <person name="Baker S."/>
            <person name="Barry K."/>
            <person name="Bills G."/>
            <person name="Bluhm B."/>
            <person name="Cannon C."/>
            <person name="Castanera R."/>
            <person name="Culley D."/>
            <person name="Daum C."/>
            <person name="Ezra D."/>
            <person name="Gonzalez J."/>
            <person name="Henrissat B."/>
            <person name="Kuo A."/>
            <person name="Liang C."/>
            <person name="Lipzen A."/>
            <person name="Lutzoni F."/>
            <person name="Magnuson J."/>
            <person name="Mondo S."/>
            <person name="Nolan M."/>
            <person name="Ohm R."/>
            <person name="Pangilinan J."/>
            <person name="Park H.-J."/>
            <person name="Ramirez L."/>
            <person name="Alfaro M."/>
            <person name="Sun H."/>
            <person name="Tritt A."/>
            <person name="Yoshinaga Y."/>
            <person name="Zwiers L.-H."/>
            <person name="Turgeon B."/>
            <person name="Goodwin S."/>
            <person name="Spatafora J."/>
            <person name="Crous P."/>
            <person name="Grigoriev I."/>
        </authorList>
    </citation>
    <scope>NUCLEOTIDE SEQUENCE</scope>
    <source>
        <strain evidence="8">CBS 207.26</strain>
    </source>
</reference>
<dbReference type="OrthoDB" id="7464992at2759"/>
<evidence type="ECO:0000256" key="1">
    <source>
        <dbReference type="ARBA" id="ARBA00022670"/>
    </source>
</evidence>
<evidence type="ECO:0000256" key="6">
    <source>
        <dbReference type="RuleBase" id="RU003983"/>
    </source>
</evidence>
<keyword evidence="4 6" id="KW-0862">Zinc</keyword>
<dbReference type="InterPro" id="IPR051156">
    <property type="entry name" value="Mito/Outer_Membr_Metalloprot"/>
</dbReference>
<keyword evidence="2" id="KW-0479">Metal-binding</keyword>
<evidence type="ECO:0000259" key="7">
    <source>
        <dbReference type="Pfam" id="PF01435"/>
    </source>
</evidence>
<evidence type="ECO:0000256" key="3">
    <source>
        <dbReference type="ARBA" id="ARBA00022801"/>
    </source>
</evidence>
<accession>A0A6A6EL54</accession>
<dbReference type="AlphaFoldDB" id="A0A6A6EL54"/>
<gene>
    <name evidence="8" type="ORF">K469DRAFT_720546</name>
</gene>